<sequence length="71" mass="8467">MYRRDMCTSSRTFYVRPNSRIDHNHSSSFLTFFENELETFNIDKNNTRIVFHCTQCNNKHSGNNCEITLDD</sequence>
<dbReference type="AlphaFoldDB" id="A0ABD2A8B5"/>
<protein>
    <submittedName>
        <fullName evidence="1">Uncharacterized protein</fullName>
    </submittedName>
</protein>
<dbReference type="EMBL" id="JAUDFV010000154">
    <property type="protein sequence ID" value="KAL2716879.1"/>
    <property type="molecule type" value="Genomic_DNA"/>
</dbReference>
<proteinExistence type="predicted"/>
<gene>
    <name evidence="1" type="ORF">V1478_014555</name>
</gene>
<evidence type="ECO:0000313" key="1">
    <source>
        <dbReference type="EMBL" id="KAL2716879.1"/>
    </source>
</evidence>
<name>A0ABD2A8B5_VESSQ</name>
<keyword evidence="2" id="KW-1185">Reference proteome</keyword>
<reference evidence="1 2" key="1">
    <citation type="journal article" date="2024" name="Ann. Entomol. Soc. Am.">
        <title>Genomic analyses of the southern and eastern yellowjacket wasps (Hymenoptera: Vespidae) reveal evolutionary signatures of social life.</title>
        <authorList>
            <person name="Catto M.A."/>
            <person name="Caine P.B."/>
            <person name="Orr S.E."/>
            <person name="Hunt B.G."/>
            <person name="Goodisman M.A.D."/>
        </authorList>
    </citation>
    <scope>NUCLEOTIDE SEQUENCE [LARGE SCALE GENOMIC DNA]</scope>
    <source>
        <strain evidence="1">233</strain>
        <tissue evidence="1">Head and thorax</tissue>
    </source>
</reference>
<organism evidence="1 2">
    <name type="scientific">Vespula squamosa</name>
    <name type="common">Southern yellow jacket</name>
    <name type="synonym">Wasp</name>
    <dbReference type="NCBI Taxonomy" id="30214"/>
    <lineage>
        <taxon>Eukaryota</taxon>
        <taxon>Metazoa</taxon>
        <taxon>Ecdysozoa</taxon>
        <taxon>Arthropoda</taxon>
        <taxon>Hexapoda</taxon>
        <taxon>Insecta</taxon>
        <taxon>Pterygota</taxon>
        <taxon>Neoptera</taxon>
        <taxon>Endopterygota</taxon>
        <taxon>Hymenoptera</taxon>
        <taxon>Apocrita</taxon>
        <taxon>Aculeata</taxon>
        <taxon>Vespoidea</taxon>
        <taxon>Vespidae</taxon>
        <taxon>Vespinae</taxon>
        <taxon>Vespula</taxon>
    </lineage>
</organism>
<comment type="caution">
    <text evidence="1">The sequence shown here is derived from an EMBL/GenBank/DDBJ whole genome shotgun (WGS) entry which is preliminary data.</text>
</comment>
<accession>A0ABD2A8B5</accession>
<evidence type="ECO:0000313" key="2">
    <source>
        <dbReference type="Proteomes" id="UP001607302"/>
    </source>
</evidence>
<dbReference type="Proteomes" id="UP001607302">
    <property type="component" value="Unassembled WGS sequence"/>
</dbReference>